<keyword evidence="4" id="KW-0560">Oxidoreductase</keyword>
<dbReference type="InParanoid" id="B4D0V5"/>
<dbReference type="Pfam" id="PF03358">
    <property type="entry name" value="FMN_red"/>
    <property type="match status" value="1"/>
</dbReference>
<dbReference type="InterPro" id="IPR051814">
    <property type="entry name" value="NAD(P)H-dep_FMN_reductase"/>
</dbReference>
<dbReference type="eggNOG" id="COG0431">
    <property type="taxonomic scope" value="Bacteria"/>
</dbReference>
<dbReference type="SUPFAM" id="SSF52218">
    <property type="entry name" value="Flavoproteins"/>
    <property type="match status" value="1"/>
</dbReference>
<dbReference type="PANTHER" id="PTHR43408">
    <property type="entry name" value="FMN REDUCTASE (NADPH)"/>
    <property type="match status" value="1"/>
</dbReference>
<dbReference type="EMBL" id="ABVL01000006">
    <property type="protein sequence ID" value="EDY19967.1"/>
    <property type="molecule type" value="Genomic_DNA"/>
</dbReference>
<dbReference type="Proteomes" id="UP000005824">
    <property type="component" value="Unassembled WGS sequence"/>
</dbReference>
<dbReference type="GO" id="GO:0016491">
    <property type="term" value="F:oxidoreductase activity"/>
    <property type="evidence" value="ECO:0007669"/>
    <property type="project" value="UniProtKB-KW"/>
</dbReference>
<keyword evidence="2" id="KW-0285">Flavoprotein</keyword>
<dbReference type="InterPro" id="IPR005025">
    <property type="entry name" value="FMN_Rdtase-like_dom"/>
</dbReference>
<dbReference type="PANTHER" id="PTHR43408:SF2">
    <property type="entry name" value="FMN REDUCTASE (NADPH)"/>
    <property type="match status" value="1"/>
</dbReference>
<dbReference type="InterPro" id="IPR029039">
    <property type="entry name" value="Flavoprotein-like_sf"/>
</dbReference>
<evidence type="ECO:0000313" key="7">
    <source>
        <dbReference type="Proteomes" id="UP000005824"/>
    </source>
</evidence>
<keyword evidence="3" id="KW-0288">FMN</keyword>
<evidence type="ECO:0000256" key="1">
    <source>
        <dbReference type="ARBA" id="ARBA00005990"/>
    </source>
</evidence>
<accession>B4D0V5</accession>
<dbReference type="AlphaFoldDB" id="B4D0V5"/>
<name>B4D0V5_9BACT</name>
<evidence type="ECO:0000256" key="2">
    <source>
        <dbReference type="ARBA" id="ARBA00022630"/>
    </source>
</evidence>
<gene>
    <name evidence="6" type="ORF">CfE428DRAFT_2556</name>
</gene>
<evidence type="ECO:0000256" key="4">
    <source>
        <dbReference type="ARBA" id="ARBA00023002"/>
    </source>
</evidence>
<reference evidence="6 7" key="1">
    <citation type="journal article" date="2011" name="J. Bacteriol.">
        <title>Genome sequence of Chthoniobacter flavus Ellin428, an aerobic heterotrophic soil bacterium.</title>
        <authorList>
            <person name="Kant R."/>
            <person name="van Passel M.W."/>
            <person name="Palva A."/>
            <person name="Lucas S."/>
            <person name="Lapidus A."/>
            <person name="Glavina Del Rio T."/>
            <person name="Dalin E."/>
            <person name="Tice H."/>
            <person name="Bruce D."/>
            <person name="Goodwin L."/>
            <person name="Pitluck S."/>
            <person name="Larimer F.W."/>
            <person name="Land M.L."/>
            <person name="Hauser L."/>
            <person name="Sangwan P."/>
            <person name="de Vos W.M."/>
            <person name="Janssen P.H."/>
            <person name="Smidt H."/>
        </authorList>
    </citation>
    <scope>NUCLEOTIDE SEQUENCE [LARGE SCALE GENOMIC DNA]</scope>
    <source>
        <strain evidence="6 7">Ellin428</strain>
    </source>
</reference>
<evidence type="ECO:0000256" key="3">
    <source>
        <dbReference type="ARBA" id="ARBA00022643"/>
    </source>
</evidence>
<comment type="similarity">
    <text evidence="1">Belongs to the SsuE family.</text>
</comment>
<evidence type="ECO:0000313" key="6">
    <source>
        <dbReference type="EMBL" id="EDY19967.1"/>
    </source>
</evidence>
<keyword evidence="7" id="KW-1185">Reference proteome</keyword>
<dbReference type="Gene3D" id="3.40.50.360">
    <property type="match status" value="1"/>
</dbReference>
<evidence type="ECO:0000259" key="5">
    <source>
        <dbReference type="Pfam" id="PF03358"/>
    </source>
</evidence>
<comment type="caution">
    <text evidence="6">The sequence shown here is derived from an EMBL/GenBank/DDBJ whole genome shotgun (WGS) entry which is preliminary data.</text>
</comment>
<protein>
    <submittedName>
        <fullName evidence="6">NADPH-dependent FMN reductase</fullName>
    </submittedName>
</protein>
<sequence>MSSCLVVSTALRAQSKTLTLARAMTAYLEASGVKSDLFDLASEPLPPCDGASCYADASVKAATERVKQAAGIVFCSPVYNYQLNSAAKNFLELTNDGWPDKIVGIVANAGGDRSFLSVLTLVNSLWVDHRCLVAPRFVYATGTAFAENGTLHETGEVRDRLQSLATDMHRLITRLALS</sequence>
<dbReference type="STRING" id="497964.CfE428DRAFT_2556"/>
<organism evidence="6 7">
    <name type="scientific">Chthoniobacter flavus Ellin428</name>
    <dbReference type="NCBI Taxonomy" id="497964"/>
    <lineage>
        <taxon>Bacteria</taxon>
        <taxon>Pseudomonadati</taxon>
        <taxon>Verrucomicrobiota</taxon>
        <taxon>Spartobacteria</taxon>
        <taxon>Chthoniobacterales</taxon>
        <taxon>Chthoniobacteraceae</taxon>
        <taxon>Chthoniobacter</taxon>
    </lineage>
</organism>
<feature type="domain" description="NADPH-dependent FMN reductase-like" evidence="5">
    <location>
        <begin position="5"/>
        <end position="143"/>
    </location>
</feature>
<dbReference type="RefSeq" id="WP_006979881.1">
    <property type="nucleotide sequence ID" value="NZ_ABVL01000006.1"/>
</dbReference>
<proteinExistence type="inferred from homology"/>